<dbReference type="GeneID" id="24918765"/>
<evidence type="ECO:0000313" key="3">
    <source>
        <dbReference type="EMBL" id="CBK21339.2"/>
    </source>
</evidence>
<feature type="coiled-coil region" evidence="1">
    <location>
        <begin position="65"/>
        <end position="117"/>
    </location>
</feature>
<evidence type="ECO:0000313" key="4">
    <source>
        <dbReference type="Proteomes" id="UP000008312"/>
    </source>
</evidence>
<proteinExistence type="predicted"/>
<evidence type="ECO:0000256" key="2">
    <source>
        <dbReference type="SAM" id="SignalP"/>
    </source>
</evidence>
<keyword evidence="4" id="KW-1185">Reference proteome</keyword>
<name>D8LZV0_BLAHO</name>
<dbReference type="Proteomes" id="UP000008312">
    <property type="component" value="Unassembled WGS sequence"/>
</dbReference>
<dbReference type="AlphaFoldDB" id="D8LZV0"/>
<evidence type="ECO:0000256" key="1">
    <source>
        <dbReference type="SAM" id="Coils"/>
    </source>
</evidence>
<dbReference type="InParanoid" id="D8LZV0"/>
<dbReference type="RefSeq" id="XP_012895387.1">
    <property type="nucleotide sequence ID" value="XM_013039933.1"/>
</dbReference>
<gene>
    <name evidence="3" type="ORF">GSBLH_T00001516001</name>
</gene>
<organism evidence="3">
    <name type="scientific">Blastocystis hominis</name>
    <dbReference type="NCBI Taxonomy" id="12968"/>
    <lineage>
        <taxon>Eukaryota</taxon>
        <taxon>Sar</taxon>
        <taxon>Stramenopiles</taxon>
        <taxon>Bigyra</taxon>
        <taxon>Opalozoa</taxon>
        <taxon>Opalinata</taxon>
        <taxon>Blastocystidae</taxon>
        <taxon>Blastocystis</taxon>
    </lineage>
</organism>
<keyword evidence="2" id="KW-0732">Signal</keyword>
<sequence>MRKIYSYLFLLILVFGFVQCRKVQNNPKINRRVPNTPKQQELQIELLKEILSAKRDLSMNQALENKRYKKYLEEEEEKLSKKLNMLNKEAIMLKIESDSYYNELNLLNEKLDSYEQLRSLYPTVSDTESRFINDIKLDFEQSIQYIFRYILAAFEDVLVRFDAWESGIKYQINLLRLDPDRRVFIDFITSIWNYFANLIQTVVQRYG</sequence>
<dbReference type="EMBL" id="FN668641">
    <property type="protein sequence ID" value="CBK21339.2"/>
    <property type="molecule type" value="Genomic_DNA"/>
</dbReference>
<feature type="signal peptide" evidence="2">
    <location>
        <begin position="1"/>
        <end position="20"/>
    </location>
</feature>
<protein>
    <submittedName>
        <fullName evidence="3">Uncharacterized protein</fullName>
    </submittedName>
</protein>
<reference evidence="3" key="1">
    <citation type="submission" date="2010-02" db="EMBL/GenBank/DDBJ databases">
        <title>Sequencing and annotation of the Blastocystis hominis genome.</title>
        <authorList>
            <person name="Wincker P."/>
        </authorList>
    </citation>
    <scope>NUCLEOTIDE SEQUENCE</scope>
    <source>
        <strain evidence="3">Singapore isolate B</strain>
    </source>
</reference>
<keyword evidence="1" id="KW-0175">Coiled coil</keyword>
<feature type="chain" id="PRO_5003117668" evidence="2">
    <location>
        <begin position="21"/>
        <end position="207"/>
    </location>
</feature>
<accession>D8LZV0</accession>